<keyword evidence="1" id="KW-0472">Membrane</keyword>
<keyword evidence="1" id="KW-0812">Transmembrane</keyword>
<reference evidence="2 3" key="1">
    <citation type="submission" date="2020-09" db="EMBL/GenBank/DDBJ databases">
        <title>Pseudoxanthomonas sp. CAU 1598 isolated from sand of Yaerae Beach.</title>
        <authorList>
            <person name="Kim W."/>
        </authorList>
    </citation>
    <scope>NUCLEOTIDE SEQUENCE [LARGE SCALE GENOMIC DNA]</scope>
    <source>
        <strain evidence="2 3">CAU 1598</strain>
    </source>
</reference>
<evidence type="ECO:0000313" key="2">
    <source>
        <dbReference type="EMBL" id="MBD8527625.1"/>
    </source>
</evidence>
<proteinExistence type="predicted"/>
<accession>A0AAW3ZNB5</accession>
<evidence type="ECO:0000313" key="3">
    <source>
        <dbReference type="Proteomes" id="UP000613768"/>
    </source>
</evidence>
<feature type="transmembrane region" description="Helical" evidence="1">
    <location>
        <begin position="12"/>
        <end position="30"/>
    </location>
</feature>
<feature type="transmembrane region" description="Helical" evidence="1">
    <location>
        <begin position="51"/>
        <end position="68"/>
    </location>
</feature>
<dbReference type="EMBL" id="JACYTR010000058">
    <property type="protein sequence ID" value="MBD8527625.1"/>
    <property type="molecule type" value="Genomic_DNA"/>
</dbReference>
<gene>
    <name evidence="2" type="ORF">IFO71_17915</name>
</gene>
<dbReference type="Proteomes" id="UP000613768">
    <property type="component" value="Unassembled WGS sequence"/>
</dbReference>
<keyword evidence="1" id="KW-1133">Transmembrane helix</keyword>
<feature type="transmembrane region" description="Helical" evidence="1">
    <location>
        <begin position="88"/>
        <end position="112"/>
    </location>
</feature>
<comment type="caution">
    <text evidence="2">The sequence shown here is derived from an EMBL/GenBank/DDBJ whole genome shotgun (WGS) entry which is preliminary data.</text>
</comment>
<organism evidence="2 3">
    <name type="scientific">Pseudomarimonas arenosa</name>
    <dbReference type="NCBI Taxonomy" id="2774145"/>
    <lineage>
        <taxon>Bacteria</taxon>
        <taxon>Pseudomonadati</taxon>
        <taxon>Pseudomonadota</taxon>
        <taxon>Gammaproteobacteria</taxon>
        <taxon>Lysobacterales</taxon>
        <taxon>Lysobacteraceae</taxon>
        <taxon>Pseudomarimonas</taxon>
    </lineage>
</organism>
<protein>
    <submittedName>
        <fullName evidence="2">Uncharacterized protein</fullName>
    </submittedName>
</protein>
<dbReference type="AlphaFoldDB" id="A0AAW3ZNB5"/>
<dbReference type="RefSeq" id="WP_192031045.1">
    <property type="nucleotide sequence ID" value="NZ_JACYTR010000058.1"/>
</dbReference>
<sequence>MDGSSQCSFAIAAIYVAGAFGLVGITLLPLRSWTLLQRNLCLLSDGPNGKAAFVMLLLSAILAIGLSVEPTFKVVKCLLGYHCSGNRAGGWLFLSMIGLFYLLFEAVAFTVIRLAKLRSRAET</sequence>
<evidence type="ECO:0000256" key="1">
    <source>
        <dbReference type="SAM" id="Phobius"/>
    </source>
</evidence>
<name>A0AAW3ZNB5_9GAMM</name>
<keyword evidence="3" id="KW-1185">Reference proteome</keyword>